<dbReference type="EMBL" id="LJAM02000410">
    <property type="protein sequence ID" value="RAP70244.1"/>
    <property type="molecule type" value="Genomic_DNA"/>
</dbReference>
<proteinExistence type="predicted"/>
<organism evidence="1 2">
    <name type="scientific">Candidatus Erwinia dacicola</name>
    <dbReference type="NCBI Taxonomy" id="252393"/>
    <lineage>
        <taxon>Bacteria</taxon>
        <taxon>Pseudomonadati</taxon>
        <taxon>Pseudomonadota</taxon>
        <taxon>Gammaproteobacteria</taxon>
        <taxon>Enterobacterales</taxon>
        <taxon>Erwiniaceae</taxon>
        <taxon>Erwinia</taxon>
    </lineage>
</organism>
<feature type="non-terminal residue" evidence="1">
    <location>
        <position position="43"/>
    </location>
</feature>
<gene>
    <name evidence="1" type="ORF">ACZ87_02953</name>
</gene>
<sequence>MKKSNYQACLILMIRKLNQPFWGFLTVSWALLQRSGDGKLMPL</sequence>
<dbReference type="AlphaFoldDB" id="A0A328TR53"/>
<comment type="caution">
    <text evidence="1">The sequence shown here is derived from an EMBL/GenBank/DDBJ whole genome shotgun (WGS) entry which is preliminary data.</text>
</comment>
<protein>
    <submittedName>
        <fullName evidence="1">Uncharacterized protein</fullName>
    </submittedName>
</protein>
<evidence type="ECO:0000313" key="2">
    <source>
        <dbReference type="Proteomes" id="UP000244334"/>
    </source>
</evidence>
<dbReference type="Proteomes" id="UP000244334">
    <property type="component" value="Unassembled WGS sequence"/>
</dbReference>
<reference evidence="1" key="1">
    <citation type="submission" date="2018-04" db="EMBL/GenBank/DDBJ databases">
        <title>Genomes of the Obligate Erwinia dacicola and Facultative Enterobacter sp. OLF Endosymbionts of the Olive Fruit fly, Bactrocera oleae.</title>
        <authorList>
            <person name="Estes A.M."/>
            <person name="Hearn D.J."/>
            <person name="Agarwal S."/>
            <person name="Pierson E.A."/>
            <person name="Dunning-Hotopp J.C."/>
        </authorList>
    </citation>
    <scope>NUCLEOTIDE SEQUENCE [LARGE SCALE GENOMIC DNA]</scope>
    <source>
        <strain evidence="1">Oroville</strain>
    </source>
</reference>
<accession>A0A328TR53</accession>
<evidence type="ECO:0000313" key="1">
    <source>
        <dbReference type="EMBL" id="RAP70244.1"/>
    </source>
</evidence>
<keyword evidence="2" id="KW-1185">Reference proteome</keyword>
<name>A0A328TR53_9GAMM</name>